<keyword evidence="4" id="KW-0238">DNA-binding</keyword>
<dbReference type="PANTHER" id="PTHR33164">
    <property type="entry name" value="TRANSCRIPTIONAL REGULATOR, MARR FAMILY"/>
    <property type="match status" value="1"/>
</dbReference>
<dbReference type="GO" id="GO:0003677">
    <property type="term" value="F:DNA binding"/>
    <property type="evidence" value="ECO:0007669"/>
    <property type="project" value="UniProtKB-KW"/>
</dbReference>
<dbReference type="InterPro" id="IPR055166">
    <property type="entry name" value="Transc_reg_Sar_Rot_HTH"/>
</dbReference>
<dbReference type="SMART" id="SM00347">
    <property type="entry name" value="HTH_MARR"/>
    <property type="match status" value="1"/>
</dbReference>
<evidence type="ECO:0000313" key="7">
    <source>
        <dbReference type="EMBL" id="MQN01762.1"/>
    </source>
</evidence>
<evidence type="ECO:0000256" key="4">
    <source>
        <dbReference type="ARBA" id="ARBA00023125"/>
    </source>
</evidence>
<dbReference type="InterPro" id="IPR000835">
    <property type="entry name" value="HTH_MarR-typ"/>
</dbReference>
<dbReference type="Gene3D" id="1.10.10.10">
    <property type="entry name" value="Winged helix-like DNA-binding domain superfamily/Winged helix DNA-binding domain"/>
    <property type="match status" value="1"/>
</dbReference>
<dbReference type="InterPro" id="IPR036388">
    <property type="entry name" value="WH-like_DNA-bd_sf"/>
</dbReference>
<organism evidence="7 8">
    <name type="scientific">Candidatus Weimeria bifida</name>
    <dbReference type="NCBI Taxonomy" id="2599074"/>
    <lineage>
        <taxon>Bacteria</taxon>
        <taxon>Bacillati</taxon>
        <taxon>Bacillota</taxon>
        <taxon>Clostridia</taxon>
        <taxon>Lachnospirales</taxon>
        <taxon>Lachnospiraceae</taxon>
        <taxon>Candidatus Weimeria</taxon>
    </lineage>
</organism>
<dbReference type="PROSITE" id="PS50995">
    <property type="entry name" value="HTH_MARR_2"/>
    <property type="match status" value="1"/>
</dbReference>
<feature type="domain" description="HTH marR-type" evidence="6">
    <location>
        <begin position="12"/>
        <end position="142"/>
    </location>
</feature>
<dbReference type="SUPFAM" id="SSF46785">
    <property type="entry name" value="Winged helix' DNA-binding domain"/>
    <property type="match status" value="1"/>
</dbReference>
<comment type="caution">
    <text evidence="7">The sequence shown here is derived from an EMBL/GenBank/DDBJ whole genome shotgun (WGS) entry which is preliminary data.</text>
</comment>
<dbReference type="Pfam" id="PF22381">
    <property type="entry name" value="Staph_reg_Sar_Rot"/>
    <property type="match status" value="1"/>
</dbReference>
<keyword evidence="2" id="KW-0963">Cytoplasm</keyword>
<accession>A0A6N7IZS1</accession>
<evidence type="ECO:0000256" key="5">
    <source>
        <dbReference type="ARBA" id="ARBA00023163"/>
    </source>
</evidence>
<dbReference type="GO" id="GO:0005737">
    <property type="term" value="C:cytoplasm"/>
    <property type="evidence" value="ECO:0007669"/>
    <property type="project" value="UniProtKB-SubCell"/>
</dbReference>
<evidence type="ECO:0000256" key="1">
    <source>
        <dbReference type="ARBA" id="ARBA00004496"/>
    </source>
</evidence>
<keyword evidence="5" id="KW-0804">Transcription</keyword>
<protein>
    <submittedName>
        <fullName evidence="7">MarR family transcriptional regulator</fullName>
    </submittedName>
</protein>
<comment type="subcellular location">
    <subcellularLocation>
        <location evidence="1">Cytoplasm</location>
    </subcellularLocation>
</comment>
<dbReference type="PANTHER" id="PTHR33164:SF5">
    <property type="entry name" value="ORGANIC HYDROPEROXIDE RESISTANCE TRANSCRIPTIONAL REGULATOR"/>
    <property type="match status" value="1"/>
</dbReference>
<dbReference type="AlphaFoldDB" id="A0A6N7IZS1"/>
<proteinExistence type="predicted"/>
<dbReference type="FunFam" id="1.10.10.10:FF:000163">
    <property type="entry name" value="MarR family transcriptional regulator"/>
    <property type="match status" value="1"/>
</dbReference>
<gene>
    <name evidence="7" type="ORF">FRC54_07565</name>
</gene>
<dbReference type="Proteomes" id="UP000460257">
    <property type="component" value="Unassembled WGS sequence"/>
</dbReference>
<keyword evidence="3" id="KW-0805">Transcription regulation</keyword>
<evidence type="ECO:0000259" key="6">
    <source>
        <dbReference type="PROSITE" id="PS50995"/>
    </source>
</evidence>
<evidence type="ECO:0000256" key="3">
    <source>
        <dbReference type="ARBA" id="ARBA00023015"/>
    </source>
</evidence>
<name>A0A6N7IZS1_9FIRM</name>
<evidence type="ECO:0000313" key="8">
    <source>
        <dbReference type="Proteomes" id="UP000460257"/>
    </source>
</evidence>
<reference evidence="7" key="1">
    <citation type="journal article" date="2020" name="Appl. Environ. Microbiol.">
        <title>Medium-Chain Fatty Acid Synthesis by 'Candidatus Weimeria bifida' gen. nov., sp. nov., and 'Candidatus Pseudoramibacter fermentans' sp. nov.</title>
        <authorList>
            <person name="Scarborough M.J."/>
            <person name="Myers K.S."/>
            <person name="Donohue T.J."/>
            <person name="Noguera D.R."/>
        </authorList>
    </citation>
    <scope>NUCLEOTIDE SEQUENCE</scope>
    <source>
        <strain evidence="7">LCO1.1</strain>
    </source>
</reference>
<keyword evidence="8" id="KW-1185">Reference proteome</keyword>
<evidence type="ECO:0000256" key="2">
    <source>
        <dbReference type="ARBA" id="ARBA00022490"/>
    </source>
</evidence>
<dbReference type="InterPro" id="IPR039422">
    <property type="entry name" value="MarR/SlyA-like"/>
</dbReference>
<dbReference type="GO" id="GO:0003700">
    <property type="term" value="F:DNA-binding transcription factor activity"/>
    <property type="evidence" value="ECO:0007669"/>
    <property type="project" value="InterPro"/>
</dbReference>
<dbReference type="InterPro" id="IPR036390">
    <property type="entry name" value="WH_DNA-bd_sf"/>
</dbReference>
<dbReference type="PRINTS" id="PR00598">
    <property type="entry name" value="HTHMARR"/>
</dbReference>
<dbReference type="GO" id="GO:0006950">
    <property type="term" value="P:response to stress"/>
    <property type="evidence" value="ECO:0007669"/>
    <property type="project" value="TreeGrafter"/>
</dbReference>
<dbReference type="EMBL" id="VOGC01000006">
    <property type="protein sequence ID" value="MQN01762.1"/>
    <property type="molecule type" value="Genomic_DNA"/>
</dbReference>
<sequence>MEDNKYSCLELKNQLCFPLYACAKEVVRAYKPYLSALDLTYTQYITMMVLWEKKQMNVKEIGRCLYLDSGTLTPLLKKLESKGYISRHRSKADERNLLISITDEGMKLRDKAVAVPREMSKCVKLDKDEAKELYRLLYKFLDNNCNCE</sequence>